<accession>A0A8S1VWZ3</accession>
<dbReference type="EMBL" id="CAJJDO010000074">
    <property type="protein sequence ID" value="CAD8180362.1"/>
    <property type="molecule type" value="Genomic_DNA"/>
</dbReference>
<protein>
    <submittedName>
        <fullName evidence="1">Uncharacterized protein</fullName>
    </submittedName>
</protein>
<evidence type="ECO:0000313" key="1">
    <source>
        <dbReference type="EMBL" id="CAD8180362.1"/>
    </source>
</evidence>
<dbReference type="Proteomes" id="UP000689195">
    <property type="component" value="Unassembled WGS sequence"/>
</dbReference>
<keyword evidence="2" id="KW-1185">Reference proteome</keyword>
<dbReference type="AlphaFoldDB" id="A0A8S1VWZ3"/>
<comment type="caution">
    <text evidence="1">The sequence shown here is derived from an EMBL/GenBank/DDBJ whole genome shotgun (WGS) entry which is preliminary data.</text>
</comment>
<gene>
    <name evidence="1" type="ORF">PPENT_87.1.T0740072</name>
</gene>
<organism evidence="1 2">
    <name type="scientific">Paramecium pentaurelia</name>
    <dbReference type="NCBI Taxonomy" id="43138"/>
    <lineage>
        <taxon>Eukaryota</taxon>
        <taxon>Sar</taxon>
        <taxon>Alveolata</taxon>
        <taxon>Ciliophora</taxon>
        <taxon>Intramacronucleata</taxon>
        <taxon>Oligohymenophorea</taxon>
        <taxon>Peniculida</taxon>
        <taxon>Parameciidae</taxon>
        <taxon>Paramecium</taxon>
    </lineage>
</organism>
<sequence length="111" mass="13893">MKFMQEMLMELLLFDMLEILINLQYINQLQFISKFMIQRLQNQNGFIQRKHYQLHQRIKELKFGIYHNLERSKIMKKKIFFYQLFKNEEENLQLELKIQINMEKGKMKKMK</sequence>
<reference evidence="1" key="1">
    <citation type="submission" date="2021-01" db="EMBL/GenBank/DDBJ databases">
        <authorList>
            <consortium name="Genoscope - CEA"/>
            <person name="William W."/>
        </authorList>
    </citation>
    <scope>NUCLEOTIDE SEQUENCE</scope>
</reference>
<evidence type="ECO:0000313" key="2">
    <source>
        <dbReference type="Proteomes" id="UP000689195"/>
    </source>
</evidence>
<name>A0A8S1VWZ3_9CILI</name>
<proteinExistence type="predicted"/>